<evidence type="ECO:0000313" key="1">
    <source>
        <dbReference type="EMBL" id="QDU54099.1"/>
    </source>
</evidence>
<dbReference type="KEGG" id="amuc:Pan181_02790"/>
<evidence type="ECO:0000313" key="2">
    <source>
        <dbReference type="Proteomes" id="UP000315750"/>
    </source>
</evidence>
<proteinExistence type="predicted"/>
<protein>
    <recommendedName>
        <fullName evidence="3">Lipoprotein</fullName>
    </recommendedName>
</protein>
<dbReference type="RefSeq" id="WP_145245125.1">
    <property type="nucleotide sequence ID" value="NZ_CP036278.1"/>
</dbReference>
<keyword evidence="2" id="KW-1185">Reference proteome</keyword>
<dbReference type="PROSITE" id="PS51257">
    <property type="entry name" value="PROKAR_LIPOPROTEIN"/>
    <property type="match status" value="1"/>
</dbReference>
<dbReference type="EMBL" id="CP036278">
    <property type="protein sequence ID" value="QDU54099.1"/>
    <property type="molecule type" value="Genomic_DNA"/>
</dbReference>
<dbReference type="AlphaFoldDB" id="A0A518AHB4"/>
<sequence>MQAANRVATLRRTITVGWVAALLLAGGCKSLPTDYQALPTSAPNVTNGAITQQAVLQVPKSLERIYVPDGTTVLYVPEPTNLQGDTYPVRLCVKKTYSNQGHPEEKQDANEKFPEMGVQYIASRYRMDLRPYGTQRKTRDNPVTQSVELVVELPESIDVFQSKYHKDKSDSEKWSQVTWDSLPQQEYQQLQAAAFAQATDPTRVRGYSLSKYREKGKR</sequence>
<evidence type="ECO:0008006" key="3">
    <source>
        <dbReference type="Google" id="ProtNLM"/>
    </source>
</evidence>
<gene>
    <name evidence="1" type="ORF">Pan181_02790</name>
</gene>
<reference evidence="1 2" key="1">
    <citation type="submission" date="2019-02" db="EMBL/GenBank/DDBJ databases">
        <title>Deep-cultivation of Planctomycetes and their phenomic and genomic characterization uncovers novel biology.</title>
        <authorList>
            <person name="Wiegand S."/>
            <person name="Jogler M."/>
            <person name="Boedeker C."/>
            <person name="Pinto D."/>
            <person name="Vollmers J."/>
            <person name="Rivas-Marin E."/>
            <person name="Kohn T."/>
            <person name="Peeters S.H."/>
            <person name="Heuer A."/>
            <person name="Rast P."/>
            <person name="Oberbeckmann S."/>
            <person name="Bunk B."/>
            <person name="Jeske O."/>
            <person name="Meyerdierks A."/>
            <person name="Storesund J.E."/>
            <person name="Kallscheuer N."/>
            <person name="Luecker S."/>
            <person name="Lage O.M."/>
            <person name="Pohl T."/>
            <person name="Merkel B.J."/>
            <person name="Hornburger P."/>
            <person name="Mueller R.-W."/>
            <person name="Bruemmer F."/>
            <person name="Labrenz M."/>
            <person name="Spormann A.M."/>
            <person name="Op den Camp H."/>
            <person name="Overmann J."/>
            <person name="Amann R."/>
            <person name="Jetten M.S.M."/>
            <person name="Mascher T."/>
            <person name="Medema M.H."/>
            <person name="Devos D.P."/>
            <person name="Kaster A.-K."/>
            <person name="Ovreas L."/>
            <person name="Rohde M."/>
            <person name="Galperin M.Y."/>
            <person name="Jogler C."/>
        </authorList>
    </citation>
    <scope>NUCLEOTIDE SEQUENCE [LARGE SCALE GENOMIC DNA]</scope>
    <source>
        <strain evidence="1 2">Pan181</strain>
    </source>
</reference>
<accession>A0A518AHB4</accession>
<organism evidence="1 2">
    <name type="scientific">Aeoliella mucimassa</name>
    <dbReference type="NCBI Taxonomy" id="2527972"/>
    <lineage>
        <taxon>Bacteria</taxon>
        <taxon>Pseudomonadati</taxon>
        <taxon>Planctomycetota</taxon>
        <taxon>Planctomycetia</taxon>
        <taxon>Pirellulales</taxon>
        <taxon>Lacipirellulaceae</taxon>
        <taxon>Aeoliella</taxon>
    </lineage>
</organism>
<dbReference type="Proteomes" id="UP000315750">
    <property type="component" value="Chromosome"/>
</dbReference>
<name>A0A518AHB4_9BACT</name>